<dbReference type="PANTHER" id="PTHR10134">
    <property type="entry name" value="CYTOCHROME B-C1 COMPLEX SUBUNIT RIESKE, MITOCHONDRIAL"/>
    <property type="match status" value="1"/>
</dbReference>
<gene>
    <name evidence="13" type="primary">petA</name>
    <name evidence="13" type="ORF">BZL35_00989</name>
</gene>
<keyword evidence="8 10" id="KW-0472">Membrane</keyword>
<sequence length="201" mass="22324">MGNDQEKLVENSRRNWLIATSVVGGVATLIPFVGYLQPSEHAKASGAPVEVDISRLRSGEKMTVNWRGLPVWIVWRTSDDMDSLEKVKPELVDPESKEVFSYPMPEFCNNAYRARIERKDLLVVIGICTHLGCIPLGPYVANSLAALGTYPGFLCPCHGSTYDMSGRVFKNNLASKNLDIPRFMFLSETKIVIGQDEKGES</sequence>
<keyword evidence="10" id="KW-0813">Transport</keyword>
<comment type="subcellular location">
    <subcellularLocation>
        <location evidence="1">Membrane</location>
        <topology evidence="1">Single-pass membrane protein</topology>
    </subcellularLocation>
</comment>
<comment type="cofactor">
    <cofactor evidence="10">
        <name>[2Fe-2S] cluster</name>
        <dbReference type="ChEBI" id="CHEBI:190135"/>
    </cofactor>
    <text evidence="10">Binds 1 [2Fe-2S] cluster per subunit.</text>
</comment>
<dbReference type="Proteomes" id="UP000242660">
    <property type="component" value="Unassembled WGS sequence"/>
</dbReference>
<keyword evidence="9" id="KW-1015">Disulfide bond</keyword>
<feature type="transmembrane region" description="Helical" evidence="10">
    <location>
        <begin position="16"/>
        <end position="36"/>
    </location>
</feature>
<evidence type="ECO:0000256" key="2">
    <source>
        <dbReference type="ARBA" id="ARBA00022692"/>
    </source>
</evidence>
<dbReference type="PRINTS" id="PR00162">
    <property type="entry name" value="RIESKE"/>
</dbReference>
<dbReference type="CDD" id="cd03470">
    <property type="entry name" value="Rieske_cytochrome_bc1"/>
    <property type="match status" value="1"/>
</dbReference>
<keyword evidence="2 10" id="KW-0812">Transmembrane</keyword>
<evidence type="ECO:0000256" key="9">
    <source>
        <dbReference type="ARBA" id="ARBA00023157"/>
    </source>
</evidence>
<keyword evidence="7" id="KW-0411">Iron-sulfur</keyword>
<evidence type="ECO:0000259" key="12">
    <source>
        <dbReference type="PROSITE" id="PS51296"/>
    </source>
</evidence>
<evidence type="ECO:0000256" key="10">
    <source>
        <dbReference type="RuleBase" id="RU004494"/>
    </source>
</evidence>
<evidence type="ECO:0000256" key="4">
    <source>
        <dbReference type="ARBA" id="ARBA00022723"/>
    </source>
</evidence>
<keyword evidence="6" id="KW-0408">Iron</keyword>
<dbReference type="EC" id="7.1.1.8" evidence="10"/>
<evidence type="ECO:0000256" key="3">
    <source>
        <dbReference type="ARBA" id="ARBA00022714"/>
    </source>
</evidence>
<comment type="catalytic activity">
    <reaction evidence="10">
        <text>a quinol + 2 Fe(III)-[cytochrome c](out) = a quinone + 2 Fe(II)-[cytochrome c](out) + 2 H(+)(out)</text>
        <dbReference type="Rhea" id="RHEA:11484"/>
        <dbReference type="Rhea" id="RHEA-COMP:10350"/>
        <dbReference type="Rhea" id="RHEA-COMP:14399"/>
        <dbReference type="ChEBI" id="CHEBI:15378"/>
        <dbReference type="ChEBI" id="CHEBI:24646"/>
        <dbReference type="ChEBI" id="CHEBI:29033"/>
        <dbReference type="ChEBI" id="CHEBI:29034"/>
        <dbReference type="ChEBI" id="CHEBI:132124"/>
        <dbReference type="EC" id="7.1.1.8"/>
    </reaction>
</comment>
<evidence type="ECO:0000256" key="5">
    <source>
        <dbReference type="ARBA" id="ARBA00022989"/>
    </source>
</evidence>
<dbReference type="InterPro" id="IPR017941">
    <property type="entry name" value="Rieske_2Fe-2S"/>
</dbReference>
<keyword evidence="14" id="KW-1185">Reference proteome</keyword>
<dbReference type="RefSeq" id="WP_106183120.1">
    <property type="nucleotide sequence ID" value="NZ_MUHY01000004.1"/>
</dbReference>
<evidence type="ECO:0000256" key="1">
    <source>
        <dbReference type="ARBA" id="ARBA00004167"/>
    </source>
</evidence>
<dbReference type="SUPFAM" id="SSF50022">
    <property type="entry name" value="ISP domain"/>
    <property type="match status" value="1"/>
</dbReference>
<evidence type="ECO:0000313" key="14">
    <source>
        <dbReference type="Proteomes" id="UP000242660"/>
    </source>
</evidence>
<evidence type="ECO:0000256" key="7">
    <source>
        <dbReference type="ARBA" id="ARBA00023014"/>
    </source>
</evidence>
<evidence type="ECO:0000256" key="11">
    <source>
        <dbReference type="RuleBase" id="RU004497"/>
    </source>
</evidence>
<dbReference type="InterPro" id="IPR014349">
    <property type="entry name" value="Rieske_Fe-S_prot"/>
</dbReference>
<dbReference type="InterPro" id="IPR005805">
    <property type="entry name" value="Rieske_Fe-S_prot_C"/>
</dbReference>
<evidence type="ECO:0000256" key="8">
    <source>
        <dbReference type="ARBA" id="ARBA00023136"/>
    </source>
</evidence>
<accession>A0ABX5FF01</accession>
<dbReference type="NCBIfam" id="TIGR01416">
    <property type="entry name" value="Rieske_proteo"/>
    <property type="match status" value="1"/>
</dbReference>
<keyword evidence="4" id="KW-0479">Metal-binding</keyword>
<keyword evidence="10" id="KW-0249">Electron transport</keyword>
<comment type="miscellaneous">
    <text evidence="10">The Rieske protein is a high potential 2Fe-2S protein.</text>
</comment>
<dbReference type="InterPro" id="IPR036922">
    <property type="entry name" value="Rieske_2Fe-2S_sf"/>
</dbReference>
<protein>
    <recommendedName>
        <fullName evidence="10">Ubiquinol-cytochrome c reductase iron-sulfur subunit</fullName>
        <ecNumber evidence="10">7.1.1.8</ecNumber>
    </recommendedName>
</protein>
<keyword evidence="5 10" id="KW-1133">Transmembrane helix</keyword>
<organism evidence="13 14">
    <name type="scientific">Candidatus Pandoraea novymonadis</name>
    <dbReference type="NCBI Taxonomy" id="1808959"/>
    <lineage>
        <taxon>Bacteria</taxon>
        <taxon>Pseudomonadati</taxon>
        <taxon>Pseudomonadota</taxon>
        <taxon>Betaproteobacteria</taxon>
        <taxon>Burkholderiales</taxon>
        <taxon>Burkholderiaceae</taxon>
        <taxon>Pandoraea</taxon>
    </lineage>
</organism>
<comment type="subunit">
    <text evidence="11">The main subunits of complex b-c1 are: cytochrome b, cytochrome c1 and the Rieske protein.</text>
</comment>
<evidence type="ECO:0000313" key="13">
    <source>
        <dbReference type="EMBL" id="PSB91592.1"/>
    </source>
</evidence>
<feature type="transmembrane region" description="Helical" evidence="10">
    <location>
        <begin position="121"/>
        <end position="141"/>
    </location>
</feature>
<name>A0ABX5FF01_9BURK</name>
<comment type="caution">
    <text evidence="10">Lacks conserved residue(s) required for the propagation of feature annotation.</text>
</comment>
<reference evidence="13 14" key="1">
    <citation type="journal article" date="2017" name="Front. Microbiol.">
        <title>Genome of Ca. Pandoraea novymonadis, an Endosymbiotic Bacterium of the Trypanosomatid Novymonas esmeraldas.</title>
        <authorList>
            <person name="Kostygov A.Y."/>
            <person name="Butenko A."/>
            <person name="Nenarokova A."/>
            <person name="Tashyreva D."/>
            <person name="Flegontov P."/>
            <person name="Lukes J."/>
            <person name="Yurchenko V."/>
        </authorList>
    </citation>
    <scope>NUCLEOTIDE SEQUENCE [LARGE SCALE GENOMIC DNA]</scope>
    <source>
        <strain evidence="13 14">E262</strain>
    </source>
</reference>
<comment type="caution">
    <text evidence="13">The sequence shown here is derived from an EMBL/GenBank/DDBJ whole genome shotgun (WGS) entry which is preliminary data.</text>
</comment>
<dbReference type="Gene3D" id="2.102.10.10">
    <property type="entry name" value="Rieske [2Fe-2S] iron-sulphur domain"/>
    <property type="match status" value="1"/>
</dbReference>
<keyword evidence="3" id="KW-0001">2Fe-2S</keyword>
<evidence type="ECO:0000256" key="6">
    <source>
        <dbReference type="ARBA" id="ARBA00023004"/>
    </source>
</evidence>
<dbReference type="EMBL" id="MUHY01000004">
    <property type="protein sequence ID" value="PSB91592.1"/>
    <property type="molecule type" value="Genomic_DNA"/>
</dbReference>
<dbReference type="Pfam" id="PF00355">
    <property type="entry name" value="Rieske"/>
    <property type="match status" value="1"/>
</dbReference>
<feature type="domain" description="Rieske" evidence="12">
    <location>
        <begin position="72"/>
        <end position="192"/>
    </location>
</feature>
<dbReference type="InterPro" id="IPR006317">
    <property type="entry name" value="Ubiquinol_cyt_c_Rdtase_Fe-S-su"/>
</dbReference>
<dbReference type="PROSITE" id="PS51296">
    <property type="entry name" value="RIESKE"/>
    <property type="match status" value="1"/>
</dbReference>
<proteinExistence type="predicted"/>